<dbReference type="PANTHER" id="PTHR30508:SF1">
    <property type="entry name" value="UPF0051 PROTEIN ABCI8, CHLOROPLASTIC-RELATED"/>
    <property type="match status" value="1"/>
</dbReference>
<dbReference type="InterPro" id="IPR000825">
    <property type="entry name" value="SUF_FeS_clus_asmbl_SufBD_core"/>
</dbReference>
<dbReference type="InterPro" id="IPR055346">
    <property type="entry name" value="Fe-S_cluster_assembly_SufBD"/>
</dbReference>
<reference evidence="4" key="2">
    <citation type="submission" date="2011-03" db="EMBL/GenBank/DDBJ databases">
        <title>The complete genome of Hippea maritima DSM 10411.</title>
        <authorList>
            <consortium name="US DOE Joint Genome Institute (JGI-PGF)"/>
            <person name="Lucas S."/>
            <person name="Copeland A."/>
            <person name="Lapidus A."/>
            <person name="Bruce D."/>
            <person name="Goodwin L."/>
            <person name="Pitluck S."/>
            <person name="Peters L."/>
            <person name="Kyrpides N."/>
            <person name="Mavromatis K."/>
            <person name="Pagani I."/>
            <person name="Ivanova N."/>
            <person name="Mikhailova N."/>
            <person name="Lu M."/>
            <person name="Detter J.C."/>
            <person name="Tapia R."/>
            <person name="Han C."/>
            <person name="Land M."/>
            <person name="Hauser L."/>
            <person name="Markowitz V."/>
            <person name="Cheng J.-F."/>
            <person name="Hugenholtz P."/>
            <person name="Woyke T."/>
            <person name="Wu D."/>
            <person name="Spring S."/>
            <person name="Schroeder M."/>
            <person name="Brambilla E."/>
            <person name="Klenk H.-P."/>
            <person name="Eisen J.A."/>
        </authorList>
    </citation>
    <scope>NUCLEOTIDE SEQUENCE [LARGE SCALE GENOMIC DNA]</scope>
    <source>
        <strain evidence="4">ATCC 700847 / DSM 10411 / MH2</strain>
    </source>
</reference>
<dbReference type="STRING" id="760142.Hipma_0559"/>
<dbReference type="AlphaFoldDB" id="F2LUS5"/>
<evidence type="ECO:0000313" key="3">
    <source>
        <dbReference type="EMBL" id="AEA33530.1"/>
    </source>
</evidence>
<dbReference type="Proteomes" id="UP000008139">
    <property type="component" value="Chromosome"/>
</dbReference>
<dbReference type="Pfam" id="PF01458">
    <property type="entry name" value="SUFBD_core"/>
    <property type="match status" value="1"/>
</dbReference>
<gene>
    <name evidence="3" type="ordered locus">Hipma_0559</name>
</gene>
<dbReference type="KEGG" id="hmr:Hipma_0559"/>
<evidence type="ECO:0000313" key="4">
    <source>
        <dbReference type="Proteomes" id="UP000008139"/>
    </source>
</evidence>
<dbReference type="GO" id="GO:0016226">
    <property type="term" value="P:iron-sulfur cluster assembly"/>
    <property type="evidence" value="ECO:0007669"/>
    <property type="project" value="InterPro"/>
</dbReference>
<accession>F2LUS5</accession>
<dbReference type="RefSeq" id="WP_013681571.1">
    <property type="nucleotide sequence ID" value="NC_015318.1"/>
</dbReference>
<protein>
    <submittedName>
        <fullName evidence="3">SufBD protein</fullName>
    </submittedName>
</protein>
<organism evidence="3 4">
    <name type="scientific">Hippea maritima (strain ATCC 700847 / DSM 10411 / MH2)</name>
    <dbReference type="NCBI Taxonomy" id="760142"/>
    <lineage>
        <taxon>Bacteria</taxon>
        <taxon>Pseudomonadati</taxon>
        <taxon>Campylobacterota</taxon>
        <taxon>Desulfurellia</taxon>
        <taxon>Desulfurellales</taxon>
        <taxon>Hippeaceae</taxon>
        <taxon>Hippea</taxon>
    </lineage>
</organism>
<dbReference type="InterPro" id="IPR037284">
    <property type="entry name" value="SUF_FeS_clus_asmbl_SufBD_sf"/>
</dbReference>
<proteinExistence type="inferred from homology"/>
<comment type="similarity">
    <text evidence="1">Belongs to the iron-sulfur cluster assembly SufBD family.</text>
</comment>
<evidence type="ECO:0000256" key="1">
    <source>
        <dbReference type="ARBA" id="ARBA00043967"/>
    </source>
</evidence>
<dbReference type="HOGENOM" id="CLU_894122_0_0_7"/>
<reference evidence="3 4" key="1">
    <citation type="journal article" date="2011" name="Stand. Genomic Sci.">
        <title>Complete genome sequence of the thermophilic sulfur-reducer Hippea maritima type strain (MH(2)).</title>
        <authorList>
            <person name="Huntemann M."/>
            <person name="Lu M."/>
            <person name="Nolan M."/>
            <person name="Lapidus A."/>
            <person name="Lucas S."/>
            <person name="Hammon N."/>
            <person name="Deshpande S."/>
            <person name="Cheng J.F."/>
            <person name="Tapia R."/>
            <person name="Han C."/>
            <person name="Goodwin L."/>
            <person name="Pitluck S."/>
            <person name="Liolios K."/>
            <person name="Pagani I."/>
            <person name="Ivanova N."/>
            <person name="Ovchinikova G."/>
            <person name="Pati A."/>
            <person name="Chen A."/>
            <person name="Palaniappan K."/>
            <person name="Land M."/>
            <person name="Hauser L."/>
            <person name="Jeffries C.D."/>
            <person name="Detter J.C."/>
            <person name="Brambilla E.M."/>
            <person name="Rohde M."/>
            <person name="Spring S."/>
            <person name="Goker M."/>
            <person name="Woyke T."/>
            <person name="Bristow J."/>
            <person name="Eisen J.A."/>
            <person name="Markowitz V."/>
            <person name="Hugenholtz P."/>
            <person name="Kyrpides N.C."/>
            <person name="Klenk H.P."/>
            <person name="Mavromatis K."/>
        </authorList>
    </citation>
    <scope>NUCLEOTIDE SEQUENCE [LARGE SCALE GENOMIC DNA]</scope>
    <source>
        <strain evidence="4">ATCC 700847 / DSM 10411 / MH2</strain>
    </source>
</reference>
<dbReference type="InParanoid" id="F2LUS5"/>
<feature type="domain" description="SUF system FeS cluster assembly SufBD core" evidence="2">
    <location>
        <begin position="100"/>
        <end position="316"/>
    </location>
</feature>
<name>F2LUS5_HIPMA</name>
<dbReference type="SUPFAM" id="SSF101960">
    <property type="entry name" value="Stabilizer of iron transporter SufD"/>
    <property type="match status" value="1"/>
</dbReference>
<evidence type="ECO:0000259" key="2">
    <source>
        <dbReference type="Pfam" id="PF01458"/>
    </source>
</evidence>
<sequence length="319" mass="35634">MDIVKGYEKEFEQLVEIYEKNTNDKSLRSPGVATIIVSGSKVVGLNSVKGMKITSKERADGLVMIDVEIEDNTIIPVPVHLCTGFLKKRGEQILKFNYIIGDNVKVKFKSHCILTKVEKLHHYMESDMYIGKNSFVVYEDEHFHDENGGVFVETITKMKVDENSYFASKFYETKTRVGRINVVMDIELLKNAKANLESKIYGREDDIIDIREVLRLNGEYSSGIAASTIFATDKTKAHVVNEAYGNAAYARGHIECNEIVKGSGVEVSTLPLLKVLDDKAELTHEASVGRINQAQLETLMAKGLTEDEAAEFIVNGLLS</sequence>
<dbReference type="OrthoDB" id="9782689at2"/>
<dbReference type="EMBL" id="CP002606">
    <property type="protein sequence ID" value="AEA33530.1"/>
    <property type="molecule type" value="Genomic_DNA"/>
</dbReference>
<dbReference type="PANTHER" id="PTHR30508">
    <property type="entry name" value="FES CLUSTER ASSEMBLY PROTEIN SUF"/>
    <property type="match status" value="1"/>
</dbReference>
<keyword evidence="4" id="KW-1185">Reference proteome</keyword>
<dbReference type="eggNOG" id="COG0719">
    <property type="taxonomic scope" value="Bacteria"/>
</dbReference>